<sequence length="354" mass="39829">MTDKPRTRRMPPPSTPHTEPSKTPSQRTTRCREQCDKQKAREEAGKSSQTTSTPQLKVTSVKTAARAKQPPPACHLESQCSRHESYSRDDRHRKETQQPDATKRDSCQHERQEDALPHRTQTLKNSPKAVFKAPLPLPPPMDVEPATSSSTLLRPTATSQLPRALMSTMTTTITHTTSLPPMAPMLVQSVMPAQPQLVIMTKPVFGVAPPTSSTPSFEPRLPSEATRLPNYMHFRTTNLRHCITLATPCHLPRIDPSIEFFMLRTLHEMVLINFFGRLGVRVAMAVHTCATNASLALYQYFREHYRPTYQEQQPPISHDVAALILRWVTGLWAEELGVVDAVHPTHLALFLYEA</sequence>
<feature type="region of interest" description="Disordered" evidence="1">
    <location>
        <begin position="1"/>
        <end position="137"/>
    </location>
</feature>
<dbReference type="AlphaFoldDB" id="A0A915I0V4"/>
<protein>
    <submittedName>
        <fullName evidence="3">Uncharacterized protein</fullName>
    </submittedName>
</protein>
<dbReference type="Proteomes" id="UP000887565">
    <property type="component" value="Unplaced"/>
</dbReference>
<organism evidence="2 3">
    <name type="scientific">Romanomermis culicivorax</name>
    <name type="common">Nematode worm</name>
    <dbReference type="NCBI Taxonomy" id="13658"/>
    <lineage>
        <taxon>Eukaryota</taxon>
        <taxon>Metazoa</taxon>
        <taxon>Ecdysozoa</taxon>
        <taxon>Nematoda</taxon>
        <taxon>Enoplea</taxon>
        <taxon>Dorylaimia</taxon>
        <taxon>Mermithida</taxon>
        <taxon>Mermithoidea</taxon>
        <taxon>Mermithidae</taxon>
        <taxon>Romanomermis</taxon>
    </lineage>
</organism>
<name>A0A915I0V4_ROMCU</name>
<feature type="compositionally biased region" description="Basic and acidic residues" evidence="1">
    <location>
        <begin position="80"/>
        <end position="117"/>
    </location>
</feature>
<keyword evidence="2" id="KW-1185">Reference proteome</keyword>
<dbReference type="WBParaSite" id="nRc.2.0.1.t07748-RA">
    <property type="protein sequence ID" value="nRc.2.0.1.t07748-RA"/>
    <property type="gene ID" value="nRc.2.0.1.g07748"/>
</dbReference>
<feature type="compositionally biased region" description="Polar residues" evidence="1">
    <location>
        <begin position="46"/>
        <end position="62"/>
    </location>
</feature>
<reference evidence="3" key="1">
    <citation type="submission" date="2022-11" db="UniProtKB">
        <authorList>
            <consortium name="WormBaseParasite"/>
        </authorList>
    </citation>
    <scope>IDENTIFICATION</scope>
</reference>
<evidence type="ECO:0000256" key="1">
    <source>
        <dbReference type="SAM" id="MobiDB-lite"/>
    </source>
</evidence>
<feature type="compositionally biased region" description="Basic and acidic residues" evidence="1">
    <location>
        <begin position="30"/>
        <end position="45"/>
    </location>
</feature>
<proteinExistence type="predicted"/>
<evidence type="ECO:0000313" key="2">
    <source>
        <dbReference type="Proteomes" id="UP000887565"/>
    </source>
</evidence>
<accession>A0A915I0V4</accession>
<evidence type="ECO:0000313" key="3">
    <source>
        <dbReference type="WBParaSite" id="nRc.2.0.1.t07748-RA"/>
    </source>
</evidence>